<evidence type="ECO:0000313" key="3">
    <source>
        <dbReference type="Proteomes" id="UP001208570"/>
    </source>
</evidence>
<protein>
    <submittedName>
        <fullName evidence="2">Uncharacterized protein</fullName>
    </submittedName>
</protein>
<name>A0AAD9IWP8_9ANNE</name>
<proteinExistence type="predicted"/>
<comment type="caution">
    <text evidence="2">The sequence shown here is derived from an EMBL/GenBank/DDBJ whole genome shotgun (WGS) entry which is preliminary data.</text>
</comment>
<dbReference type="Proteomes" id="UP001208570">
    <property type="component" value="Unassembled WGS sequence"/>
</dbReference>
<gene>
    <name evidence="2" type="ORF">LSH36_1000g00034</name>
</gene>
<feature type="region of interest" description="Disordered" evidence="1">
    <location>
        <begin position="91"/>
        <end position="141"/>
    </location>
</feature>
<dbReference type="AlphaFoldDB" id="A0AAD9IWP8"/>
<dbReference type="EMBL" id="JAODUP010001000">
    <property type="protein sequence ID" value="KAK2142069.1"/>
    <property type="molecule type" value="Genomic_DNA"/>
</dbReference>
<organism evidence="2 3">
    <name type="scientific">Paralvinella palmiformis</name>
    <dbReference type="NCBI Taxonomy" id="53620"/>
    <lineage>
        <taxon>Eukaryota</taxon>
        <taxon>Metazoa</taxon>
        <taxon>Spiralia</taxon>
        <taxon>Lophotrochozoa</taxon>
        <taxon>Annelida</taxon>
        <taxon>Polychaeta</taxon>
        <taxon>Sedentaria</taxon>
        <taxon>Canalipalpata</taxon>
        <taxon>Terebellida</taxon>
        <taxon>Terebelliformia</taxon>
        <taxon>Alvinellidae</taxon>
        <taxon>Paralvinella</taxon>
    </lineage>
</organism>
<evidence type="ECO:0000313" key="2">
    <source>
        <dbReference type="EMBL" id="KAK2142069.1"/>
    </source>
</evidence>
<feature type="region of interest" description="Disordered" evidence="1">
    <location>
        <begin position="1"/>
        <end position="33"/>
    </location>
</feature>
<feature type="compositionally biased region" description="Basic and acidic residues" evidence="1">
    <location>
        <begin position="96"/>
        <end position="113"/>
    </location>
</feature>
<feature type="compositionally biased region" description="Polar residues" evidence="1">
    <location>
        <begin position="7"/>
        <end position="27"/>
    </location>
</feature>
<keyword evidence="3" id="KW-1185">Reference proteome</keyword>
<reference evidence="2" key="1">
    <citation type="journal article" date="2023" name="Mol. Biol. Evol.">
        <title>Third-Generation Sequencing Reveals the Adaptive Role of the Epigenome in Three Deep-Sea Polychaetes.</title>
        <authorList>
            <person name="Perez M."/>
            <person name="Aroh O."/>
            <person name="Sun Y."/>
            <person name="Lan Y."/>
            <person name="Juniper S.K."/>
            <person name="Young C.R."/>
            <person name="Angers B."/>
            <person name="Qian P.Y."/>
        </authorList>
    </citation>
    <scope>NUCLEOTIDE SEQUENCE</scope>
    <source>
        <strain evidence="2">P08H-3</strain>
    </source>
</reference>
<accession>A0AAD9IWP8</accession>
<evidence type="ECO:0000256" key="1">
    <source>
        <dbReference type="SAM" id="MobiDB-lite"/>
    </source>
</evidence>
<sequence>MDCNNILGHTSFQDQSSGSHGDTTMSGANLPDQDDTERIEMSEAEHPLLSLPATPGRTSIQNAGVHVNRILDCPKCGGRIRRSPRSFSLSVLPEEAPLRSDSDSSIAERHPEEEALPEPDTPPNSPEVTTGTDPQPLPCRCGKRRVSEDIITMPDVDHRDLKSGLSGSLLFLPAGCHNRRGYRSRHPGAKHETIPGLRLNSNDSTFRSQKDSIELTQDCNRFSDQIHNHNRDMRELWRC</sequence>